<sequence length="305" mass="33099">MSSTTAAPALSRRRPVPATRLAMLLAALPAWWHLLSLDAPTVAALWSWSLARALGVHPPLTAPLLLATGTWLLYVADRLLDGLRDTAILRDRHHFSRRHRPAFLAAAIPAGALLLWLIAFHMSPAARRDDTALFALTLTYFTAVHVPGAAIRRRLPKELAVALIFALATAVPAWVRIPHTMQSVTLLAAATILFAGLCWLNCAAIETWESDRAMQSTTALHGTTLWLQRHLAPVSITLAAGGLIAAAFCALQREPRSAALFLAQALAAALLAMLHRRHHHLPVLPLRIAADAVLLTPLLILPMLR</sequence>
<feature type="transmembrane region" description="Helical" evidence="1">
    <location>
        <begin position="286"/>
        <end position="304"/>
    </location>
</feature>
<accession>A0A4Q1SH76</accession>
<feature type="transmembrane region" description="Helical" evidence="1">
    <location>
        <begin position="101"/>
        <end position="120"/>
    </location>
</feature>
<feature type="transmembrane region" description="Helical" evidence="1">
    <location>
        <begin position="132"/>
        <end position="152"/>
    </location>
</feature>
<dbReference type="EMBL" id="SDMK01000001">
    <property type="protein sequence ID" value="RXS96921.1"/>
    <property type="molecule type" value="Genomic_DNA"/>
</dbReference>
<evidence type="ECO:0000313" key="3">
    <source>
        <dbReference type="Proteomes" id="UP000290253"/>
    </source>
</evidence>
<dbReference type="OrthoDB" id="121651at2"/>
<reference evidence="2 3" key="1">
    <citation type="journal article" date="2016" name="Int. J. Syst. Evol. Microbiol.">
        <title>Acidipila dinghuensis sp. nov., an acidobacterium isolated from forest soil.</title>
        <authorList>
            <person name="Jiang Y.W."/>
            <person name="Wang J."/>
            <person name="Chen M.H."/>
            <person name="Lv Y.Y."/>
            <person name="Qiu L.H."/>
        </authorList>
    </citation>
    <scope>NUCLEOTIDE SEQUENCE [LARGE SCALE GENOMIC DNA]</scope>
    <source>
        <strain evidence="2 3">DHOF10</strain>
    </source>
</reference>
<evidence type="ECO:0008006" key="4">
    <source>
        <dbReference type="Google" id="ProtNLM"/>
    </source>
</evidence>
<keyword evidence="1" id="KW-0472">Membrane</keyword>
<feature type="transmembrane region" description="Helical" evidence="1">
    <location>
        <begin position="60"/>
        <end position="80"/>
    </location>
</feature>
<name>A0A4Q1SH76_9BACT</name>
<evidence type="ECO:0000256" key="1">
    <source>
        <dbReference type="SAM" id="Phobius"/>
    </source>
</evidence>
<gene>
    <name evidence="2" type="ORF">ESZ00_02990</name>
</gene>
<feature type="transmembrane region" description="Helical" evidence="1">
    <location>
        <begin position="231"/>
        <end position="251"/>
    </location>
</feature>
<keyword evidence="1" id="KW-1133">Transmembrane helix</keyword>
<dbReference type="Proteomes" id="UP000290253">
    <property type="component" value="Unassembled WGS sequence"/>
</dbReference>
<feature type="transmembrane region" description="Helical" evidence="1">
    <location>
        <begin position="183"/>
        <end position="205"/>
    </location>
</feature>
<proteinExistence type="predicted"/>
<comment type="caution">
    <text evidence="2">The sequence shown here is derived from an EMBL/GenBank/DDBJ whole genome shotgun (WGS) entry which is preliminary data.</text>
</comment>
<dbReference type="AlphaFoldDB" id="A0A4Q1SH76"/>
<evidence type="ECO:0000313" key="2">
    <source>
        <dbReference type="EMBL" id="RXS96921.1"/>
    </source>
</evidence>
<keyword evidence="1" id="KW-0812">Transmembrane</keyword>
<feature type="transmembrane region" description="Helical" evidence="1">
    <location>
        <begin position="257"/>
        <end position="274"/>
    </location>
</feature>
<feature type="transmembrane region" description="Helical" evidence="1">
    <location>
        <begin position="159"/>
        <end position="177"/>
    </location>
</feature>
<organism evidence="2 3">
    <name type="scientific">Silvibacterium dinghuense</name>
    <dbReference type="NCBI Taxonomy" id="1560006"/>
    <lineage>
        <taxon>Bacteria</taxon>
        <taxon>Pseudomonadati</taxon>
        <taxon>Acidobacteriota</taxon>
        <taxon>Terriglobia</taxon>
        <taxon>Terriglobales</taxon>
        <taxon>Acidobacteriaceae</taxon>
        <taxon>Silvibacterium</taxon>
    </lineage>
</organism>
<keyword evidence="3" id="KW-1185">Reference proteome</keyword>
<protein>
    <recommendedName>
        <fullName evidence="4">Prenyltransferase</fullName>
    </recommendedName>
</protein>
<dbReference type="RefSeq" id="WP_129206703.1">
    <property type="nucleotide sequence ID" value="NZ_BMGU01000001.1"/>
</dbReference>